<evidence type="ECO:0008006" key="4">
    <source>
        <dbReference type="Google" id="ProtNLM"/>
    </source>
</evidence>
<organism evidence="2 3">
    <name type="scientific">Electrophorus electricus</name>
    <name type="common">Electric eel</name>
    <name type="synonym">Gymnotus electricus</name>
    <dbReference type="NCBI Taxonomy" id="8005"/>
    <lineage>
        <taxon>Eukaryota</taxon>
        <taxon>Metazoa</taxon>
        <taxon>Chordata</taxon>
        <taxon>Craniata</taxon>
        <taxon>Vertebrata</taxon>
        <taxon>Euteleostomi</taxon>
        <taxon>Actinopterygii</taxon>
        <taxon>Neopterygii</taxon>
        <taxon>Teleostei</taxon>
        <taxon>Ostariophysi</taxon>
        <taxon>Gymnotiformes</taxon>
        <taxon>Gymnotoidei</taxon>
        <taxon>Gymnotidae</taxon>
        <taxon>Electrophorus</taxon>
    </lineage>
</organism>
<dbReference type="STRING" id="8005.ENSEEEP00000036675"/>
<dbReference type="Proteomes" id="UP000314983">
    <property type="component" value="Chromosome 11"/>
</dbReference>
<dbReference type="AlphaFoldDB" id="A0A4W4GJG9"/>
<reference evidence="2" key="3">
    <citation type="submission" date="2020-05" db="EMBL/GenBank/DDBJ databases">
        <title>Electrophorus electricus (electric eel) genome, fEleEle1, primary haplotype.</title>
        <authorList>
            <person name="Myers G."/>
            <person name="Meyer A."/>
            <person name="Fedrigo O."/>
            <person name="Formenti G."/>
            <person name="Rhie A."/>
            <person name="Tracey A."/>
            <person name="Sims Y."/>
            <person name="Jarvis E.D."/>
        </authorList>
    </citation>
    <scope>NUCLEOTIDE SEQUENCE [LARGE SCALE GENOMIC DNA]</scope>
</reference>
<dbReference type="Ensembl" id="ENSEEET00000037104.2">
    <property type="protein sequence ID" value="ENSEEEP00000036675.1"/>
    <property type="gene ID" value="ENSEEEG00000017412.2"/>
</dbReference>
<dbReference type="Pfam" id="PF15224">
    <property type="entry name" value="SCRG1"/>
    <property type="match status" value="1"/>
</dbReference>
<keyword evidence="1" id="KW-0732">Signal</keyword>
<reference evidence="3" key="2">
    <citation type="journal article" date="2017" name="Sci. Adv.">
        <title>A tail of two voltages: Proteomic comparison of the three electric organs of the electric eel.</title>
        <authorList>
            <person name="Traeger L.L."/>
            <person name="Sabat G."/>
            <person name="Barrett-Wilt G.A."/>
            <person name="Wells G.B."/>
            <person name="Sussman M.R."/>
        </authorList>
    </citation>
    <scope>NUCLEOTIDE SEQUENCE [LARGE SCALE GENOMIC DNA]</scope>
</reference>
<accession>A0A4W4GJG9</accession>
<dbReference type="GO" id="GO:0044306">
    <property type="term" value="C:neuron projection terminus"/>
    <property type="evidence" value="ECO:0007669"/>
    <property type="project" value="TreeGrafter"/>
</dbReference>
<proteinExistence type="predicted"/>
<dbReference type="GeneTree" id="ENSGT00390000009191"/>
<name>A0A4W4GJG9_ELEEL</name>
<protein>
    <recommendedName>
        <fullName evidence="4">Stimulator of chondrogenesis 1</fullName>
    </recommendedName>
</protein>
<feature type="chain" id="PRO_5021489000" description="Stimulator of chondrogenesis 1" evidence="1">
    <location>
        <begin position="20"/>
        <end position="100"/>
    </location>
</feature>
<keyword evidence="3" id="KW-1185">Reference proteome</keyword>
<sequence length="100" mass="11429">MNVLHVMAILLLGLHAGGGSPTRGWSCSRKVLKDQDCRSIPSKLEKMRPMDSLQYHYWEGNHCDTICYCNFRELLCCPRNVFFGPKISFVIPCKTSEHVL</sequence>
<evidence type="ECO:0000256" key="1">
    <source>
        <dbReference type="SAM" id="SignalP"/>
    </source>
</evidence>
<dbReference type="PANTHER" id="PTHR17463:SF0">
    <property type="entry name" value="SCRAPIE-RESPONSIVE PROTEIN 1"/>
    <property type="match status" value="1"/>
</dbReference>
<dbReference type="InterPro" id="IPR028063">
    <property type="entry name" value="SCRG1"/>
</dbReference>
<dbReference type="GO" id="GO:0005794">
    <property type="term" value="C:Golgi apparatus"/>
    <property type="evidence" value="ECO:0007669"/>
    <property type="project" value="TreeGrafter"/>
</dbReference>
<dbReference type="PANTHER" id="PTHR17463">
    <property type="entry name" value="SCRAPIE-RESPONSIVE PROTEIN 1 SCRG1"/>
    <property type="match status" value="1"/>
</dbReference>
<feature type="signal peptide" evidence="1">
    <location>
        <begin position="1"/>
        <end position="19"/>
    </location>
</feature>
<reference evidence="2" key="4">
    <citation type="submission" date="2025-08" db="UniProtKB">
        <authorList>
            <consortium name="Ensembl"/>
        </authorList>
    </citation>
    <scope>IDENTIFICATION</scope>
</reference>
<evidence type="ECO:0000313" key="2">
    <source>
        <dbReference type="Ensembl" id="ENSEEEP00000036675.1"/>
    </source>
</evidence>
<reference evidence="2" key="5">
    <citation type="submission" date="2025-09" db="UniProtKB">
        <authorList>
            <consortium name="Ensembl"/>
        </authorList>
    </citation>
    <scope>IDENTIFICATION</scope>
</reference>
<evidence type="ECO:0000313" key="3">
    <source>
        <dbReference type="Proteomes" id="UP000314983"/>
    </source>
</evidence>
<gene>
    <name evidence="2" type="primary">SCRG1</name>
</gene>
<reference evidence="3" key="1">
    <citation type="journal article" date="2014" name="Science">
        <title>Nonhuman genetics. Genomic basis for the convergent evolution of electric organs.</title>
        <authorList>
            <person name="Gallant J.R."/>
            <person name="Traeger L.L."/>
            <person name="Volkening J.D."/>
            <person name="Moffett H."/>
            <person name="Chen P.H."/>
            <person name="Novina C.D."/>
            <person name="Phillips G.N.Jr."/>
            <person name="Anand R."/>
            <person name="Wells G.B."/>
            <person name="Pinch M."/>
            <person name="Guth R."/>
            <person name="Unguez G.A."/>
            <person name="Albert J.S."/>
            <person name="Zakon H.H."/>
            <person name="Samanta M.P."/>
            <person name="Sussman M.R."/>
        </authorList>
    </citation>
    <scope>NUCLEOTIDE SEQUENCE [LARGE SCALE GENOMIC DNA]</scope>
</reference>
<dbReference type="OMA" id="NHFWEGK"/>